<dbReference type="GO" id="GO:0005975">
    <property type="term" value="P:carbohydrate metabolic process"/>
    <property type="evidence" value="ECO:0007669"/>
    <property type="project" value="InterPro"/>
</dbReference>
<dbReference type="PANTHER" id="PTHR30480:SF16">
    <property type="entry name" value="GLYCOSIDE HYDROLASE FAMILY 3 DOMAIN PROTEIN"/>
    <property type="match status" value="1"/>
</dbReference>
<dbReference type="Pfam" id="PF00933">
    <property type="entry name" value="Glyco_hydro_3"/>
    <property type="match status" value="1"/>
</dbReference>
<dbReference type="InterPro" id="IPR000182">
    <property type="entry name" value="GNAT_dom"/>
</dbReference>
<accession>A0A433DE75</accession>
<evidence type="ECO:0000259" key="4">
    <source>
        <dbReference type="PROSITE" id="PS51186"/>
    </source>
</evidence>
<dbReference type="InterPro" id="IPR017853">
    <property type="entry name" value="GH"/>
</dbReference>
<organism evidence="5 6">
    <name type="scientific">Jimgerdemannia flammicorona</name>
    <dbReference type="NCBI Taxonomy" id="994334"/>
    <lineage>
        <taxon>Eukaryota</taxon>
        <taxon>Fungi</taxon>
        <taxon>Fungi incertae sedis</taxon>
        <taxon>Mucoromycota</taxon>
        <taxon>Mucoromycotina</taxon>
        <taxon>Endogonomycetes</taxon>
        <taxon>Endogonales</taxon>
        <taxon>Endogonaceae</taxon>
        <taxon>Jimgerdemannia</taxon>
    </lineage>
</organism>
<dbReference type="Proteomes" id="UP000268093">
    <property type="component" value="Unassembled WGS sequence"/>
</dbReference>
<dbReference type="OrthoDB" id="416222at2759"/>
<dbReference type="InterPro" id="IPR002772">
    <property type="entry name" value="Glyco_hydro_3_C"/>
</dbReference>
<dbReference type="GO" id="GO:0016747">
    <property type="term" value="F:acyltransferase activity, transferring groups other than amino-acyl groups"/>
    <property type="evidence" value="ECO:0007669"/>
    <property type="project" value="InterPro"/>
</dbReference>
<reference evidence="5 6" key="1">
    <citation type="journal article" date="2018" name="New Phytol.">
        <title>Phylogenomics of Endogonaceae and evolution of mycorrhizas within Mucoromycota.</title>
        <authorList>
            <person name="Chang Y."/>
            <person name="Desiro A."/>
            <person name="Na H."/>
            <person name="Sandor L."/>
            <person name="Lipzen A."/>
            <person name="Clum A."/>
            <person name="Barry K."/>
            <person name="Grigoriev I.V."/>
            <person name="Martin F.M."/>
            <person name="Stajich J.E."/>
            <person name="Smith M.E."/>
            <person name="Bonito G."/>
            <person name="Spatafora J.W."/>
        </authorList>
    </citation>
    <scope>NUCLEOTIDE SEQUENCE [LARGE SCALE GENOMIC DNA]</scope>
    <source>
        <strain evidence="5 6">GMNB39</strain>
    </source>
</reference>
<evidence type="ECO:0000256" key="3">
    <source>
        <dbReference type="ARBA" id="ARBA00023295"/>
    </source>
</evidence>
<keyword evidence="2 5" id="KW-0378">Hydrolase</keyword>
<evidence type="ECO:0000313" key="6">
    <source>
        <dbReference type="Proteomes" id="UP000268093"/>
    </source>
</evidence>
<gene>
    <name evidence="5" type="ORF">BC936DRAFT_143233</name>
</gene>
<dbReference type="Pfam" id="PF00583">
    <property type="entry name" value="Acetyltransf_1"/>
    <property type="match status" value="1"/>
</dbReference>
<dbReference type="PROSITE" id="PS51186">
    <property type="entry name" value="GNAT"/>
    <property type="match status" value="2"/>
</dbReference>
<keyword evidence="3" id="KW-0326">Glycosidase</keyword>
<feature type="domain" description="N-acetyltransferase" evidence="4">
    <location>
        <begin position="727"/>
        <end position="876"/>
    </location>
</feature>
<evidence type="ECO:0000256" key="2">
    <source>
        <dbReference type="ARBA" id="ARBA00022801"/>
    </source>
</evidence>
<protein>
    <submittedName>
        <fullName evidence="5">Glycoside hydrolase superfamily</fullName>
    </submittedName>
</protein>
<sequence length="876" mass="97974">MSQDLMEKLGQLVMVGFHGLVPSQDIVDLITNHNIGSVILFVRNIANTEQIRKLTIDLQQIAKDAGHARPLLIAVDQENGVVRRLGSSGTYLPGNMAQGAIDSTDISRKVANATARELLVLGLNYNLCPDLDVNNNPLNPVIGVRSFGEDPNLVGRLGVATIHGYQDSKVPASIKHFPGHGDTAVDSHIGLPVINKTMEELEHLELIPFRRAIAAANPASVMIAHIALPNIIKPSVEGENYPASISREIVFDLLRTKIGYEGIIITDCLEMNAVANTIGTEKGALKALHAGNDVAMICHTYSRQLGALELIKQAVSSGDLSQSEIEKSLERMEMLKDRYLSWETALPTHPIDPTTVIGCEAHQRLREISYDLSTTLVRNNANLVPLRPTSQEEIVVLVPHVSWSGAIDSEETPNPFQSLYDSVKRRHTKTVYIIYHDDAERPSMEDSQIAKAVENASFVIIATANGNLYPYQTRTVKMVLAFKKPTIGVAVVNPYDLMSFPELDTYLVTYEYTPPAHEAAVRVIFGEIEPKGKLPVTLVGLGEDEMADYKKKTRWLIEDYETARDFDDIVKLWNVTLGKEWPLAPVRIQWVLENGPHPHHFVVRRDGEAVGFAATFITTEHRSATKLGHLGLLLVDPAHQHQGIGTALHDHSMHYIRASSEEVTTIHLGTIYPRLFCGIPETHPESIRFFQNRGWNLDPEPVFDLIQDLGNYETPKYITDRMTKEKIHFSRITPDTLWELYAFESQNFPGWFSTYKHHAELGDFQDLLVGRDGSHTGPIIAATIIYTSRGSHERRSDIPWQHPSLFDDDSGGMACVGVAENQRGRGIGIGIVAYANEILKRRGVRKSYVDWVEIVRFYQKTGYNIWRGYRLGWWKV</sequence>
<feature type="domain" description="N-acetyltransferase" evidence="4">
    <location>
        <begin position="556"/>
        <end position="719"/>
    </location>
</feature>
<comment type="caution">
    <text evidence="5">The sequence shown here is derived from an EMBL/GenBank/DDBJ whole genome shotgun (WGS) entry which is preliminary data.</text>
</comment>
<dbReference type="SUPFAM" id="SSF55729">
    <property type="entry name" value="Acyl-CoA N-acyltransferases (Nat)"/>
    <property type="match status" value="2"/>
</dbReference>
<comment type="similarity">
    <text evidence="1">Belongs to the glycosyl hydrolase 3 family.</text>
</comment>
<dbReference type="InterPro" id="IPR036881">
    <property type="entry name" value="Glyco_hydro_3_C_sf"/>
</dbReference>
<dbReference type="Gene3D" id="3.40.630.30">
    <property type="match status" value="2"/>
</dbReference>
<dbReference type="GO" id="GO:0004553">
    <property type="term" value="F:hydrolase activity, hydrolyzing O-glycosyl compounds"/>
    <property type="evidence" value="ECO:0007669"/>
    <property type="project" value="InterPro"/>
</dbReference>
<dbReference type="AlphaFoldDB" id="A0A433DE75"/>
<dbReference type="InterPro" id="IPR050226">
    <property type="entry name" value="NagZ_Beta-hexosaminidase"/>
</dbReference>
<proteinExistence type="inferred from homology"/>
<name>A0A433DE75_9FUNG</name>
<dbReference type="Pfam" id="PF01915">
    <property type="entry name" value="Glyco_hydro_3_C"/>
    <property type="match status" value="1"/>
</dbReference>
<dbReference type="Gene3D" id="3.40.50.1700">
    <property type="entry name" value="Glycoside hydrolase family 3 C-terminal domain"/>
    <property type="match status" value="1"/>
</dbReference>
<dbReference type="InterPro" id="IPR016181">
    <property type="entry name" value="Acyl_CoA_acyltransferase"/>
</dbReference>
<evidence type="ECO:0000313" key="5">
    <source>
        <dbReference type="EMBL" id="RUP49128.1"/>
    </source>
</evidence>
<dbReference type="SUPFAM" id="SSF52279">
    <property type="entry name" value="Beta-D-glucan exohydrolase, C-terminal domain"/>
    <property type="match status" value="1"/>
</dbReference>
<dbReference type="PANTHER" id="PTHR30480">
    <property type="entry name" value="BETA-HEXOSAMINIDASE-RELATED"/>
    <property type="match status" value="1"/>
</dbReference>
<dbReference type="InterPro" id="IPR001764">
    <property type="entry name" value="Glyco_hydro_3_N"/>
</dbReference>
<dbReference type="EMBL" id="RBNI01002592">
    <property type="protein sequence ID" value="RUP49128.1"/>
    <property type="molecule type" value="Genomic_DNA"/>
</dbReference>
<dbReference type="GO" id="GO:0009254">
    <property type="term" value="P:peptidoglycan turnover"/>
    <property type="evidence" value="ECO:0007669"/>
    <property type="project" value="TreeGrafter"/>
</dbReference>
<dbReference type="InterPro" id="IPR036962">
    <property type="entry name" value="Glyco_hydro_3_N_sf"/>
</dbReference>
<dbReference type="Gene3D" id="3.20.20.300">
    <property type="entry name" value="Glycoside hydrolase, family 3, N-terminal domain"/>
    <property type="match status" value="1"/>
</dbReference>
<evidence type="ECO:0000256" key="1">
    <source>
        <dbReference type="ARBA" id="ARBA00005336"/>
    </source>
</evidence>
<keyword evidence="6" id="KW-1185">Reference proteome</keyword>
<dbReference type="SUPFAM" id="SSF51445">
    <property type="entry name" value="(Trans)glycosidases"/>
    <property type="match status" value="1"/>
</dbReference>
<dbReference type="CDD" id="cd04301">
    <property type="entry name" value="NAT_SF"/>
    <property type="match status" value="1"/>
</dbReference>